<name>A0A0G2ZB25_9BACT</name>
<protein>
    <submittedName>
        <fullName evidence="1">Uncharacterized protein</fullName>
    </submittedName>
</protein>
<accession>A0A0G2ZB25</accession>
<evidence type="ECO:0000313" key="2">
    <source>
        <dbReference type="Proteomes" id="UP000035159"/>
    </source>
</evidence>
<gene>
    <name evidence="1" type="ORF">IX53_02000</name>
</gene>
<dbReference type="AlphaFoldDB" id="A0A0G2ZB25"/>
<sequence>MSPQHSSNSLKEDMDWLYVINDSEMLLLYGHQTAERIFIMDDDGIIRATDEYWIGEITWEEVNMVL</sequence>
<reference evidence="1 2" key="1">
    <citation type="submission" date="2015-04" db="EMBL/GenBank/DDBJ databases">
        <title>Complete Genome Sequence of Kosmotoga pacifica SLHLJ1.</title>
        <authorList>
            <person name="Jiang L.J."/>
            <person name="Shao Z.Z."/>
            <person name="Jebbar M."/>
        </authorList>
    </citation>
    <scope>NUCLEOTIDE SEQUENCE [LARGE SCALE GENOMIC DNA]</scope>
    <source>
        <strain evidence="1 2">SLHLJ1</strain>
    </source>
</reference>
<evidence type="ECO:0000313" key="1">
    <source>
        <dbReference type="EMBL" id="AKI96794.1"/>
    </source>
</evidence>
<dbReference type="EMBL" id="CP011232">
    <property type="protein sequence ID" value="AKI96794.1"/>
    <property type="molecule type" value="Genomic_DNA"/>
</dbReference>
<dbReference type="Proteomes" id="UP000035159">
    <property type="component" value="Chromosome"/>
</dbReference>
<dbReference type="KEGG" id="kpf:IX53_02000"/>
<keyword evidence="2" id="KW-1185">Reference proteome</keyword>
<organism evidence="1 2">
    <name type="scientific">Kosmotoga pacifica</name>
    <dbReference type="NCBI Taxonomy" id="1330330"/>
    <lineage>
        <taxon>Bacteria</taxon>
        <taxon>Thermotogati</taxon>
        <taxon>Thermotogota</taxon>
        <taxon>Thermotogae</taxon>
        <taxon>Kosmotogales</taxon>
        <taxon>Kosmotogaceae</taxon>
        <taxon>Kosmotoga</taxon>
    </lineage>
</organism>
<proteinExistence type="predicted"/>
<dbReference type="PATRIC" id="fig|1330330.3.peg.411"/>